<evidence type="ECO:0000256" key="1">
    <source>
        <dbReference type="ARBA" id="ARBA00000798"/>
    </source>
</evidence>
<dbReference type="PANTHER" id="PTHR18896">
    <property type="entry name" value="PHOSPHOLIPASE D"/>
    <property type="match status" value="1"/>
</dbReference>
<keyword evidence="2" id="KW-0677">Repeat</keyword>
<evidence type="ECO:0000259" key="6">
    <source>
        <dbReference type="PROSITE" id="PS50035"/>
    </source>
</evidence>
<feature type="transmembrane region" description="Helical" evidence="5">
    <location>
        <begin position="651"/>
        <end position="670"/>
    </location>
</feature>
<feature type="transmembrane region" description="Helical" evidence="5">
    <location>
        <begin position="682"/>
        <end position="702"/>
    </location>
</feature>
<gene>
    <name evidence="7" type="ORF">SR882_01200</name>
</gene>
<dbReference type="CDD" id="cd09143">
    <property type="entry name" value="PLDc_vPLD1_2_like_bac_2"/>
    <property type="match status" value="1"/>
</dbReference>
<dbReference type="InterPro" id="IPR015679">
    <property type="entry name" value="PLipase_D_fam"/>
</dbReference>
<feature type="transmembrane region" description="Helical" evidence="5">
    <location>
        <begin position="575"/>
        <end position="595"/>
    </location>
</feature>
<evidence type="ECO:0000256" key="2">
    <source>
        <dbReference type="ARBA" id="ARBA00022737"/>
    </source>
</evidence>
<evidence type="ECO:0000256" key="5">
    <source>
        <dbReference type="SAM" id="Phobius"/>
    </source>
</evidence>
<dbReference type="PANTHER" id="PTHR18896:SF76">
    <property type="entry name" value="PHOSPHOLIPASE"/>
    <property type="match status" value="1"/>
</dbReference>
<dbReference type="InterPro" id="IPR025202">
    <property type="entry name" value="PLD-like_dom"/>
</dbReference>
<evidence type="ECO:0000256" key="3">
    <source>
        <dbReference type="ARBA" id="ARBA00022801"/>
    </source>
</evidence>
<feature type="domain" description="PLD phosphodiesterase" evidence="6">
    <location>
        <begin position="133"/>
        <end position="160"/>
    </location>
</feature>
<dbReference type="Proteomes" id="UP001327459">
    <property type="component" value="Chromosome"/>
</dbReference>
<keyword evidence="5" id="KW-0472">Membrane</keyword>
<keyword evidence="3" id="KW-0378">Hydrolase</keyword>
<keyword evidence="5" id="KW-0812">Transmembrane</keyword>
<dbReference type="EMBL" id="CP140153">
    <property type="protein sequence ID" value="WQH16544.1"/>
    <property type="molecule type" value="Genomic_DNA"/>
</dbReference>
<dbReference type="RefSeq" id="WP_322521535.1">
    <property type="nucleotide sequence ID" value="NZ_CP140153.1"/>
</dbReference>
<dbReference type="Gene3D" id="3.30.870.10">
    <property type="entry name" value="Endonuclease Chain A"/>
    <property type="match status" value="2"/>
</dbReference>
<reference evidence="7 8" key="1">
    <citation type="submission" date="2023-11" db="EMBL/GenBank/DDBJ databases">
        <title>MicrobeMod: A computational toolkit for identifying prokaryotic methylation and restriction-modification with nanopore sequencing.</title>
        <authorList>
            <person name="Crits-Christoph A."/>
            <person name="Kang S.C."/>
            <person name="Lee H."/>
            <person name="Ostrov N."/>
        </authorList>
    </citation>
    <scope>NUCLEOTIDE SEQUENCE [LARGE SCALE GENOMIC DNA]</scope>
    <source>
        <strain evidence="7 8">ATCC 49870</strain>
    </source>
</reference>
<dbReference type="SMART" id="SM00155">
    <property type="entry name" value="PLDc"/>
    <property type="match status" value="2"/>
</dbReference>
<protein>
    <submittedName>
        <fullName evidence="7">VTT domain-containing protein</fullName>
    </submittedName>
</protein>
<keyword evidence="5" id="KW-1133">Transmembrane helix</keyword>
<feature type="domain" description="PLD phosphodiesterase" evidence="6">
    <location>
        <begin position="352"/>
        <end position="379"/>
    </location>
</feature>
<evidence type="ECO:0000313" key="7">
    <source>
        <dbReference type="EMBL" id="WQH16544.1"/>
    </source>
</evidence>
<dbReference type="Pfam" id="PF13091">
    <property type="entry name" value="PLDc_2"/>
    <property type="match status" value="1"/>
</dbReference>
<accession>A0ABZ0YWK9</accession>
<sequence>MTTSDSNDETASAPEGFWRTGQADRLGLVVDGEHWFPAFAGMLAQARHQAIILCWDVDSRVDMHRPCEAEQAPCHLTAVLHQALERNPALTIHLLPWDFAMIYAFEREWLPLFSRPMARHPRLKVQFDDEHPLGASQHQKMLVIDDQAALVGGFDPSKWRWDRRAHAADDPLRRDPDGNAYPPFHDLAFALTGPICRDLGELARERWQRATGERLAPPGKIDHAPPWPTEHVAVALNDAQVGIARTLPAWRNQTEVREIETRLCRLIAEARHCIYIENQYFTSHRIGEALVERLQAEHGPEVILLLPREKDGWLERLTMDVLRARLIKRLRDADRHGRLRLYYPAVAELEPAMVSLHSKLVIGDNREINLGSANTSNRSMGFDSELNLSLLGDREESRAAIAAMRRELLAEHLGTTPAAVAAAEAEQGSVAGAIDALNRSGGDRWLEPLTVTLDPAIDRQVPDAAVIDPERARPPEELIDMFIEKKARRPVRRKAAGFAVLIALLVVIAGALKFTPLGEALAPGELLGQLADLRDTPGGTWLFLGLAIAGLLLGIPATPVVVAAGLLFGAWAGFGLAYGALVIAALTGFLAGHFLGSEALRRLAGKRLDRLSRTLARRGILTVFSLRLVPLAPFAVVNLVAGATRIRFRDFLVGSLAGLVPGTVALTIFSDQLLRTLLEPSPATIGLLALITTVFIGIGWGLSRWLALREQASGAS</sequence>
<dbReference type="Pfam" id="PF09335">
    <property type="entry name" value="VTT_dom"/>
    <property type="match status" value="1"/>
</dbReference>
<dbReference type="InterPro" id="IPR001736">
    <property type="entry name" value="PLipase_D/transphosphatidylase"/>
</dbReference>
<dbReference type="PROSITE" id="PS50035">
    <property type="entry name" value="PLD"/>
    <property type="match status" value="2"/>
</dbReference>
<feature type="transmembrane region" description="Helical" evidence="5">
    <location>
        <begin position="541"/>
        <end position="568"/>
    </location>
</feature>
<feature type="transmembrane region" description="Helical" evidence="5">
    <location>
        <begin position="495"/>
        <end position="514"/>
    </location>
</feature>
<organism evidence="7 8">
    <name type="scientific">Guyparkeria halophila</name>
    <dbReference type="NCBI Taxonomy" id="47960"/>
    <lineage>
        <taxon>Bacteria</taxon>
        <taxon>Pseudomonadati</taxon>
        <taxon>Pseudomonadota</taxon>
        <taxon>Gammaproteobacteria</taxon>
        <taxon>Chromatiales</taxon>
        <taxon>Thioalkalibacteraceae</taxon>
        <taxon>Guyparkeria</taxon>
    </lineage>
</organism>
<dbReference type="InterPro" id="IPR032816">
    <property type="entry name" value="VTT_dom"/>
</dbReference>
<keyword evidence="8" id="KW-1185">Reference proteome</keyword>
<evidence type="ECO:0000256" key="4">
    <source>
        <dbReference type="ARBA" id="ARBA00023098"/>
    </source>
</evidence>
<comment type="catalytic activity">
    <reaction evidence="1">
        <text>a 1,2-diacyl-sn-glycero-3-phosphocholine + H2O = a 1,2-diacyl-sn-glycero-3-phosphate + choline + H(+)</text>
        <dbReference type="Rhea" id="RHEA:14445"/>
        <dbReference type="ChEBI" id="CHEBI:15354"/>
        <dbReference type="ChEBI" id="CHEBI:15377"/>
        <dbReference type="ChEBI" id="CHEBI:15378"/>
        <dbReference type="ChEBI" id="CHEBI:57643"/>
        <dbReference type="ChEBI" id="CHEBI:58608"/>
        <dbReference type="EC" id="3.1.4.4"/>
    </reaction>
</comment>
<name>A0ABZ0YWK9_9GAMM</name>
<dbReference type="SUPFAM" id="SSF56024">
    <property type="entry name" value="Phospholipase D/nuclease"/>
    <property type="match status" value="2"/>
</dbReference>
<evidence type="ECO:0000313" key="8">
    <source>
        <dbReference type="Proteomes" id="UP001327459"/>
    </source>
</evidence>
<feature type="transmembrane region" description="Helical" evidence="5">
    <location>
        <begin position="615"/>
        <end position="639"/>
    </location>
</feature>
<dbReference type="CDD" id="cd09140">
    <property type="entry name" value="PLDc_vPLD1_2_like_bac_1"/>
    <property type="match status" value="1"/>
</dbReference>
<proteinExistence type="predicted"/>
<keyword evidence="4" id="KW-0443">Lipid metabolism</keyword>